<dbReference type="EMBL" id="OV696689">
    <property type="protein sequence ID" value="CAH1262300.1"/>
    <property type="molecule type" value="Genomic_DNA"/>
</dbReference>
<organism evidence="2 3">
    <name type="scientific">Branchiostoma lanceolatum</name>
    <name type="common">Common lancelet</name>
    <name type="synonym">Amphioxus lanceolatum</name>
    <dbReference type="NCBI Taxonomy" id="7740"/>
    <lineage>
        <taxon>Eukaryota</taxon>
        <taxon>Metazoa</taxon>
        <taxon>Chordata</taxon>
        <taxon>Cephalochordata</taxon>
        <taxon>Leptocardii</taxon>
        <taxon>Amphioxiformes</taxon>
        <taxon>Branchiostomatidae</taxon>
        <taxon>Branchiostoma</taxon>
    </lineage>
</organism>
<proteinExistence type="predicted"/>
<evidence type="ECO:0000256" key="1">
    <source>
        <dbReference type="SAM" id="MobiDB-lite"/>
    </source>
</evidence>
<dbReference type="AlphaFoldDB" id="A0A8K0EQA2"/>
<feature type="compositionally biased region" description="Low complexity" evidence="1">
    <location>
        <begin position="33"/>
        <end position="43"/>
    </location>
</feature>
<feature type="region of interest" description="Disordered" evidence="1">
    <location>
        <begin position="1"/>
        <end position="88"/>
    </location>
</feature>
<accession>A0A8K0EQA2</accession>
<dbReference type="Proteomes" id="UP000838412">
    <property type="component" value="Chromosome 4"/>
</dbReference>
<sequence>MLHAQQKVSALKEAWQENPGNPHAIATASSWMTGTYPTGTTTTRIAMGALGSEGECRAPPPPPPVRRSHTSASHSRSYQGVKCTQPHP</sequence>
<evidence type="ECO:0000313" key="2">
    <source>
        <dbReference type="EMBL" id="CAH1262300.1"/>
    </source>
</evidence>
<name>A0A8K0EQA2_BRALA</name>
<protein>
    <submittedName>
        <fullName evidence="2">Hypp2534 protein</fullName>
    </submittedName>
</protein>
<keyword evidence="3" id="KW-1185">Reference proteome</keyword>
<evidence type="ECO:0000313" key="3">
    <source>
        <dbReference type="Proteomes" id="UP000838412"/>
    </source>
</evidence>
<gene>
    <name evidence="2" type="primary">Hypp2534</name>
    <name evidence="2" type="ORF">BLAG_LOCUS17419</name>
</gene>
<reference evidence="2" key="1">
    <citation type="submission" date="2022-01" db="EMBL/GenBank/DDBJ databases">
        <authorList>
            <person name="Braso-Vives M."/>
        </authorList>
    </citation>
    <scope>NUCLEOTIDE SEQUENCE</scope>
</reference>